<evidence type="ECO:0000256" key="1">
    <source>
        <dbReference type="SAM" id="Coils"/>
    </source>
</evidence>
<feature type="region of interest" description="Disordered" evidence="2">
    <location>
        <begin position="266"/>
        <end position="317"/>
    </location>
</feature>
<proteinExistence type="predicted"/>
<dbReference type="EMBL" id="CAJVPJ010001214">
    <property type="protein sequence ID" value="CAG8581386.1"/>
    <property type="molecule type" value="Genomic_DNA"/>
</dbReference>
<comment type="caution">
    <text evidence="3">The sequence shown here is derived from an EMBL/GenBank/DDBJ whole genome shotgun (WGS) entry which is preliminary data.</text>
</comment>
<dbReference type="Proteomes" id="UP000789572">
    <property type="component" value="Unassembled WGS sequence"/>
</dbReference>
<keyword evidence="1" id="KW-0175">Coiled coil</keyword>
<feature type="compositionally biased region" description="Low complexity" evidence="2">
    <location>
        <begin position="282"/>
        <end position="293"/>
    </location>
</feature>
<sequence>MQDQRDNPKDLSELDLLKKRIAELEAENAKLKQIIIIEENTKRDVRVEELERKNTEFEARLAILEQGVTERNREKKLQAQESFPTPQDLNSVTQPCNSTTSEASATNIMESSYYYSDSDKIVSQNKMGIEHKKGKGLDKLKHELFAPETSQEPSIKQDNVTEISETLCPENIDEASQHLAQLCDEAFSAEDRANRANQEEILCWSLYAKDFRVQYNEIIDSSRGKIGERSATSISELTNEQIQEVIDYGISLEKLPHMTEISKTLCPGKGVTKNTPPKAEVSISNESISLDSSQENNQDKSKTQNSVSSKLPDAEEELGIVGYTNQEMAEEADENARAYLRKFEKFHRPLEDVPSVLIQKFIDKGARRAIAPQ</sequence>
<reference evidence="3" key="1">
    <citation type="submission" date="2021-06" db="EMBL/GenBank/DDBJ databases">
        <authorList>
            <person name="Kallberg Y."/>
            <person name="Tangrot J."/>
            <person name="Rosling A."/>
        </authorList>
    </citation>
    <scope>NUCLEOTIDE SEQUENCE</scope>
    <source>
        <strain evidence="3">IA702</strain>
    </source>
</reference>
<evidence type="ECO:0000256" key="2">
    <source>
        <dbReference type="SAM" id="MobiDB-lite"/>
    </source>
</evidence>
<feature type="coiled-coil region" evidence="1">
    <location>
        <begin position="7"/>
        <end position="67"/>
    </location>
</feature>
<name>A0A9N9BVP4_9GLOM</name>
<protein>
    <submittedName>
        <fullName evidence="3">8540_t:CDS:1</fullName>
    </submittedName>
</protein>
<accession>A0A9N9BVP4</accession>
<gene>
    <name evidence="3" type="ORF">POCULU_LOCUS6507</name>
</gene>
<organism evidence="3 4">
    <name type="scientific">Paraglomus occultum</name>
    <dbReference type="NCBI Taxonomy" id="144539"/>
    <lineage>
        <taxon>Eukaryota</taxon>
        <taxon>Fungi</taxon>
        <taxon>Fungi incertae sedis</taxon>
        <taxon>Mucoromycota</taxon>
        <taxon>Glomeromycotina</taxon>
        <taxon>Glomeromycetes</taxon>
        <taxon>Paraglomerales</taxon>
        <taxon>Paraglomeraceae</taxon>
        <taxon>Paraglomus</taxon>
    </lineage>
</organism>
<feature type="compositionally biased region" description="Polar residues" evidence="2">
    <location>
        <begin position="79"/>
        <end position="99"/>
    </location>
</feature>
<keyword evidence="4" id="KW-1185">Reference proteome</keyword>
<evidence type="ECO:0000313" key="3">
    <source>
        <dbReference type="EMBL" id="CAG8581386.1"/>
    </source>
</evidence>
<dbReference type="OrthoDB" id="2441119at2759"/>
<evidence type="ECO:0000313" key="4">
    <source>
        <dbReference type="Proteomes" id="UP000789572"/>
    </source>
</evidence>
<dbReference type="AlphaFoldDB" id="A0A9N9BVP4"/>
<feature type="region of interest" description="Disordered" evidence="2">
    <location>
        <begin position="74"/>
        <end position="99"/>
    </location>
</feature>